<comment type="similarity">
    <text evidence="2">Belongs to the CDP-glycerol glycerophosphotransferase family.</text>
</comment>
<organism evidence="7 8">
    <name type="scientific">Oceanobacillus limi</name>
    <dbReference type="NCBI Taxonomy" id="930131"/>
    <lineage>
        <taxon>Bacteria</taxon>
        <taxon>Bacillati</taxon>
        <taxon>Bacillota</taxon>
        <taxon>Bacilli</taxon>
        <taxon>Bacillales</taxon>
        <taxon>Bacillaceae</taxon>
        <taxon>Oceanobacillus</taxon>
    </lineage>
</organism>
<dbReference type="InterPro" id="IPR043149">
    <property type="entry name" value="TagF_N"/>
</dbReference>
<dbReference type="STRING" id="930131.SAMN05216389_10326"/>
<evidence type="ECO:0000313" key="7">
    <source>
        <dbReference type="EMBL" id="SES87917.1"/>
    </source>
</evidence>
<evidence type="ECO:0000256" key="2">
    <source>
        <dbReference type="ARBA" id="ARBA00010488"/>
    </source>
</evidence>
<dbReference type="GO" id="GO:0047355">
    <property type="term" value="F:CDP-glycerol glycerophosphotransferase activity"/>
    <property type="evidence" value="ECO:0007669"/>
    <property type="project" value="InterPro"/>
</dbReference>
<evidence type="ECO:0000313" key="8">
    <source>
        <dbReference type="Proteomes" id="UP000198618"/>
    </source>
</evidence>
<evidence type="ECO:0000256" key="6">
    <source>
        <dbReference type="ARBA" id="ARBA00023136"/>
    </source>
</evidence>
<sequence>MAREVFITLYLFAFRILFHIFKRFPQKKKTVFVASFGDNILYTLKEVEKQTNDQVVILQTSQCKTNFHQDHLERRIINFEPKQLLDWIRSIYHLATASTIFIDNYYGFLAVSKFRPNVRCIQLWHAAGAIKKFGLFDPSNKNRSQLALNRFHNVYNQFNHVTVGSDRMADIFKQSFGLTDENMLKTGIPRSDFFFDEVSMGQAAQSLYKVFPTIKKKRVILYAPTFRNNQMTDPHIGLEIENMYKQLHEEYVLLLKLHPSINGTIDNDYPDFVINVSNGYEISHLLTVTDILVTDYSSIPFEFSLLQKPMIFFAYDLEAYRKERGFWEDYETLVPGPVARTTEELVTVILRDEFDLEQVKTFAKDWNQYSNGNSSSNTVQAIYKDRQRFPQ</sequence>
<evidence type="ECO:0000256" key="5">
    <source>
        <dbReference type="ARBA" id="ARBA00022944"/>
    </source>
</evidence>
<keyword evidence="3" id="KW-1003">Cell membrane</keyword>
<dbReference type="AlphaFoldDB" id="A0A1I0A2P3"/>
<dbReference type="InterPro" id="IPR007554">
    <property type="entry name" value="Glycerophosphate_synth"/>
</dbReference>
<dbReference type="OrthoDB" id="9811865at2"/>
<dbReference type="SUPFAM" id="SSF53756">
    <property type="entry name" value="UDP-Glycosyltransferase/glycogen phosphorylase"/>
    <property type="match status" value="1"/>
</dbReference>
<evidence type="ECO:0000256" key="3">
    <source>
        <dbReference type="ARBA" id="ARBA00022475"/>
    </source>
</evidence>
<dbReference type="InterPro" id="IPR051612">
    <property type="entry name" value="Teichoic_Acid_Biosynth"/>
</dbReference>
<dbReference type="GO" id="GO:0005886">
    <property type="term" value="C:plasma membrane"/>
    <property type="evidence" value="ECO:0007669"/>
    <property type="project" value="UniProtKB-SubCell"/>
</dbReference>
<keyword evidence="8" id="KW-1185">Reference proteome</keyword>
<gene>
    <name evidence="7" type="ORF">SAMN05216389_10326</name>
</gene>
<name>A0A1I0A2P3_9BACI</name>
<dbReference type="EMBL" id="FOHE01000003">
    <property type="protein sequence ID" value="SES87917.1"/>
    <property type="molecule type" value="Genomic_DNA"/>
</dbReference>
<dbReference type="PANTHER" id="PTHR37316">
    <property type="entry name" value="TEICHOIC ACID GLYCEROL-PHOSPHATE PRIMASE"/>
    <property type="match status" value="1"/>
</dbReference>
<keyword evidence="6" id="KW-0472">Membrane</keyword>
<protein>
    <submittedName>
        <fullName evidence="7">CDP-glycerol glycerophosphotransferase, TagB/SpsB family</fullName>
    </submittedName>
</protein>
<dbReference type="RefSeq" id="WP_090867262.1">
    <property type="nucleotide sequence ID" value="NZ_FOHE01000003.1"/>
</dbReference>
<dbReference type="Gene3D" id="3.40.50.11820">
    <property type="match status" value="1"/>
</dbReference>
<dbReference type="Pfam" id="PF04464">
    <property type="entry name" value="Glyphos_transf"/>
    <property type="match status" value="1"/>
</dbReference>
<reference evidence="7 8" key="1">
    <citation type="submission" date="2016-10" db="EMBL/GenBank/DDBJ databases">
        <authorList>
            <person name="de Groot N.N."/>
        </authorList>
    </citation>
    <scope>NUCLEOTIDE SEQUENCE [LARGE SCALE GENOMIC DNA]</scope>
    <source>
        <strain evidence="7 8">IBRC-M 10780</strain>
    </source>
</reference>
<proteinExistence type="inferred from homology"/>
<evidence type="ECO:0000256" key="1">
    <source>
        <dbReference type="ARBA" id="ARBA00004202"/>
    </source>
</evidence>
<dbReference type="Proteomes" id="UP000198618">
    <property type="component" value="Unassembled WGS sequence"/>
</dbReference>
<comment type="subcellular location">
    <subcellularLocation>
        <location evidence="1">Cell membrane</location>
        <topology evidence="1">Peripheral membrane protein</topology>
    </subcellularLocation>
</comment>
<dbReference type="GO" id="GO:0019350">
    <property type="term" value="P:teichoic acid biosynthetic process"/>
    <property type="evidence" value="ECO:0007669"/>
    <property type="project" value="UniProtKB-KW"/>
</dbReference>
<dbReference type="PANTHER" id="PTHR37316:SF1">
    <property type="entry name" value="TEICHOIC ACID GLYCEROL-PHOSPHATE PRIMASE"/>
    <property type="match status" value="1"/>
</dbReference>
<accession>A0A1I0A2P3</accession>
<keyword evidence="4 7" id="KW-0808">Transferase</keyword>
<dbReference type="Gene3D" id="3.40.50.12580">
    <property type="match status" value="1"/>
</dbReference>
<dbReference type="InterPro" id="IPR043148">
    <property type="entry name" value="TagF_C"/>
</dbReference>
<keyword evidence="5" id="KW-0777">Teichoic acid biosynthesis</keyword>
<evidence type="ECO:0000256" key="4">
    <source>
        <dbReference type="ARBA" id="ARBA00022679"/>
    </source>
</evidence>